<dbReference type="STRING" id="6186.A0A183KDZ6"/>
<evidence type="ECO:0000313" key="1">
    <source>
        <dbReference type="EMBL" id="VDP51887.1"/>
    </source>
</evidence>
<evidence type="ECO:0000313" key="2">
    <source>
        <dbReference type="Proteomes" id="UP000279833"/>
    </source>
</evidence>
<dbReference type="WBParaSite" id="SCUD_0001324201-mRNA-1">
    <property type="protein sequence ID" value="SCUD_0001324201-mRNA-1"/>
    <property type="gene ID" value="SCUD_0001324201"/>
</dbReference>
<name>A0A183KDZ6_9TREM</name>
<dbReference type="Proteomes" id="UP000279833">
    <property type="component" value="Unassembled WGS sequence"/>
</dbReference>
<accession>A0A183KDZ6</accession>
<proteinExistence type="predicted"/>
<dbReference type="AlphaFoldDB" id="A0A183KDZ6"/>
<sequence length="94" mass="10643">MQRSYHSIYSIVSSLKDKSGISILLANQFNAPPSVQSTTGMNDIYNVSSLLSILWLSHLMKNSQLSMPPSIKYMSYDQIHSLHVNHFTEVNDKL</sequence>
<organism evidence="3">
    <name type="scientific">Schistosoma curassoni</name>
    <dbReference type="NCBI Taxonomy" id="6186"/>
    <lineage>
        <taxon>Eukaryota</taxon>
        <taxon>Metazoa</taxon>
        <taxon>Spiralia</taxon>
        <taxon>Lophotrochozoa</taxon>
        <taxon>Platyhelminthes</taxon>
        <taxon>Trematoda</taxon>
        <taxon>Digenea</taxon>
        <taxon>Strigeidida</taxon>
        <taxon>Schistosomatoidea</taxon>
        <taxon>Schistosomatidae</taxon>
        <taxon>Schistosoma</taxon>
    </lineage>
</organism>
<protein>
    <submittedName>
        <fullName evidence="3">Rad51 domain-containing protein</fullName>
    </submittedName>
</protein>
<dbReference type="EMBL" id="UZAK01035726">
    <property type="protein sequence ID" value="VDP51887.1"/>
    <property type="molecule type" value="Genomic_DNA"/>
</dbReference>
<reference evidence="1 2" key="2">
    <citation type="submission" date="2018-11" db="EMBL/GenBank/DDBJ databases">
        <authorList>
            <consortium name="Pathogen Informatics"/>
        </authorList>
    </citation>
    <scope>NUCLEOTIDE SEQUENCE [LARGE SCALE GENOMIC DNA]</scope>
    <source>
        <strain evidence="1">Dakar</strain>
        <strain evidence="2">Dakar, Senegal</strain>
    </source>
</reference>
<keyword evidence="2" id="KW-1185">Reference proteome</keyword>
<evidence type="ECO:0000313" key="3">
    <source>
        <dbReference type="WBParaSite" id="SCUD_0001324201-mRNA-1"/>
    </source>
</evidence>
<gene>
    <name evidence="1" type="ORF">SCUD_LOCUS13239</name>
</gene>
<reference evidence="3" key="1">
    <citation type="submission" date="2016-06" db="UniProtKB">
        <authorList>
            <consortium name="WormBaseParasite"/>
        </authorList>
    </citation>
    <scope>IDENTIFICATION</scope>
</reference>